<dbReference type="InterPro" id="IPR050766">
    <property type="entry name" value="Bact_Lucif_Oxidored"/>
</dbReference>
<dbReference type="EMBL" id="LT629745">
    <property type="protein sequence ID" value="SDR86471.1"/>
    <property type="molecule type" value="Genomic_DNA"/>
</dbReference>
<evidence type="ECO:0000313" key="4">
    <source>
        <dbReference type="EMBL" id="SDR86471.1"/>
    </source>
</evidence>
<comment type="similarity">
    <text evidence="1">To bacterial alkanal monooxygenase alpha and beta chains.</text>
</comment>
<evidence type="ECO:0000256" key="2">
    <source>
        <dbReference type="ARBA" id="ARBA00074555"/>
    </source>
</evidence>
<reference evidence="4 5" key="1">
    <citation type="submission" date="2016-10" db="EMBL/GenBank/DDBJ databases">
        <authorList>
            <person name="Varghese N."/>
            <person name="Submissions S."/>
        </authorList>
    </citation>
    <scope>NUCLEOTIDE SEQUENCE [LARGE SCALE GENOMIC DNA]</scope>
    <source>
        <strain evidence="4 5">Mar_2010_102</strain>
    </source>
</reference>
<dbReference type="PANTHER" id="PTHR30137">
    <property type="entry name" value="LUCIFERASE-LIKE MONOOXYGENASE"/>
    <property type="match status" value="1"/>
</dbReference>
<dbReference type="GO" id="GO:0016705">
    <property type="term" value="F:oxidoreductase activity, acting on paired donors, with incorporation or reduction of molecular oxygen"/>
    <property type="evidence" value="ECO:0007669"/>
    <property type="project" value="InterPro"/>
</dbReference>
<dbReference type="GO" id="GO:0005829">
    <property type="term" value="C:cytosol"/>
    <property type="evidence" value="ECO:0007669"/>
    <property type="project" value="TreeGrafter"/>
</dbReference>
<sequence>MPNYKNINYSVLELAVVGQDIPHTEVFENSVELANLAESLGYKRFWLAEHHNMVSIASSATTVLMSHIASKTSTIRIGSGGIMLPNHSPLIVAEQFGTLGSLYPGRIDMGLGRAPGTDQVTAHAIRSDRMNSVFKFPHEIDEIQRYFKNENKNTKVRATVAEGIEIPMYVLGSSTDSAHVAAEKGLPYVFASHFAPSQLFQAMEIYYKEFQPSEYLDKPYSIAGINVVAADDFDEAEKISTSSLKMMLGVMTGNLDYLQKPQEMSPELKELRENPAFERMLKYSFVGDKQTVKEKTEGFLKQTGVDEVIVASHIYHQEDRLRSFRIFSEIMEEINQPVEANIKLP</sequence>
<gene>
    <name evidence="4" type="ORF">SAMN04488552_1318</name>
</gene>
<dbReference type="STRING" id="1250231.SAMN04488552_1318"/>
<dbReference type="SUPFAM" id="SSF51679">
    <property type="entry name" value="Bacterial luciferase-like"/>
    <property type="match status" value="1"/>
</dbReference>
<dbReference type="InterPro" id="IPR019949">
    <property type="entry name" value="CmoO-like"/>
</dbReference>
<dbReference type="AlphaFoldDB" id="A0A1H1MI11"/>
<dbReference type="PANTHER" id="PTHR30137:SF6">
    <property type="entry name" value="LUCIFERASE-LIKE MONOOXYGENASE"/>
    <property type="match status" value="1"/>
</dbReference>
<keyword evidence="5" id="KW-1185">Reference proteome</keyword>
<evidence type="ECO:0000256" key="1">
    <source>
        <dbReference type="ARBA" id="ARBA00007789"/>
    </source>
</evidence>
<evidence type="ECO:0000259" key="3">
    <source>
        <dbReference type="Pfam" id="PF00296"/>
    </source>
</evidence>
<organism evidence="4 5">
    <name type="scientific">Christiangramia echinicola</name>
    <dbReference type="NCBI Taxonomy" id="279359"/>
    <lineage>
        <taxon>Bacteria</taxon>
        <taxon>Pseudomonadati</taxon>
        <taxon>Bacteroidota</taxon>
        <taxon>Flavobacteriia</taxon>
        <taxon>Flavobacteriales</taxon>
        <taxon>Flavobacteriaceae</taxon>
        <taxon>Christiangramia</taxon>
    </lineage>
</organism>
<dbReference type="Proteomes" id="UP000198858">
    <property type="component" value="Chromosome I"/>
</dbReference>
<dbReference type="Gene3D" id="3.20.20.30">
    <property type="entry name" value="Luciferase-like domain"/>
    <property type="match status" value="1"/>
</dbReference>
<feature type="domain" description="Luciferase-like" evidence="3">
    <location>
        <begin position="14"/>
        <end position="306"/>
    </location>
</feature>
<dbReference type="NCBIfam" id="TIGR03558">
    <property type="entry name" value="oxido_grp_1"/>
    <property type="match status" value="1"/>
</dbReference>
<dbReference type="FunFam" id="3.20.20.30:FF:000002">
    <property type="entry name" value="LLM class flavin-dependent oxidoreductase"/>
    <property type="match status" value="1"/>
</dbReference>
<dbReference type="Pfam" id="PF00296">
    <property type="entry name" value="Bac_luciferase"/>
    <property type="match status" value="1"/>
</dbReference>
<protein>
    <recommendedName>
        <fullName evidence="2">Luciferase-like monooxygenase</fullName>
    </recommendedName>
</protein>
<dbReference type="InterPro" id="IPR011251">
    <property type="entry name" value="Luciferase-like_dom"/>
</dbReference>
<accession>A0A1H1MI11</accession>
<dbReference type="InterPro" id="IPR036661">
    <property type="entry name" value="Luciferase-like_sf"/>
</dbReference>
<proteinExistence type="predicted"/>
<name>A0A1H1MI11_9FLAO</name>
<dbReference type="RefSeq" id="WP_089661768.1">
    <property type="nucleotide sequence ID" value="NZ_LT629745.1"/>
</dbReference>
<evidence type="ECO:0000313" key="5">
    <source>
        <dbReference type="Proteomes" id="UP000198858"/>
    </source>
</evidence>